<dbReference type="Pfam" id="PF00535">
    <property type="entry name" value="Glycos_transf_2"/>
    <property type="match status" value="1"/>
</dbReference>
<dbReference type="RefSeq" id="WP_192750368.1">
    <property type="nucleotide sequence ID" value="NZ_BAABJL010000011.1"/>
</dbReference>
<name>A0A927RJZ9_9ACTN</name>
<dbReference type="CDD" id="cd00761">
    <property type="entry name" value="Glyco_tranf_GTA_type"/>
    <property type="match status" value="1"/>
</dbReference>
<accession>A0A927RJZ9</accession>
<dbReference type="InterPro" id="IPR029044">
    <property type="entry name" value="Nucleotide-diphossugar_trans"/>
</dbReference>
<dbReference type="SUPFAM" id="SSF53448">
    <property type="entry name" value="Nucleotide-diphospho-sugar transferases"/>
    <property type="match status" value="1"/>
</dbReference>
<sequence>MGVKVSVIVSVHNPGSFLDTCVEELLRQSFSPGEYELMFVDHGSNDGTMRRLEELSRRYPHLRALEATRTGGPGQPRNLGIERANGEYVYFLDPDDRLTPPALERMYAMAVRNDADIVVGKLVGPGAPSEPFLESRDQADLVSDHLVDCLTPHMLFRTALLVENELRFAEEGVWLEDERFVLEGYLHAKVISVLADDVCCQWSGRTSRDRFARRTDRRADYRSLRQMLDLVETHTRRGEVRDRIYARWYQTKMLARLGGRTVLGRPIRFGRYAQYREVRKLAAERFGPAVEEWLPVSMRVRAHLLRVGEYAEITRLERAERGLTLVPTLERIDWDEEELLIRVSGRLAYADGRPVTFHRVDGLLLWEPPVELRTDVPEEAYDVTTVLTRSRLNLYLQNRDDSGDYRVSTSSHLVPDTTDDTEQVTLRGTARLDPRRAKLGRPLDQGLWDCFVRVDSCGWTTQRRIPRPSLYQTEPPCPSQVIGSAAQMLVEPYWTKLGNLGVRITAV</sequence>
<dbReference type="Pfam" id="PF22181">
    <property type="entry name" value="TarS_linker"/>
    <property type="match status" value="1"/>
</dbReference>
<organism evidence="3 4">
    <name type="scientific">Actinopolymorpha pittospori</name>
    <dbReference type="NCBI Taxonomy" id="648752"/>
    <lineage>
        <taxon>Bacteria</taxon>
        <taxon>Bacillati</taxon>
        <taxon>Actinomycetota</taxon>
        <taxon>Actinomycetes</taxon>
        <taxon>Propionibacteriales</taxon>
        <taxon>Actinopolymorphaceae</taxon>
        <taxon>Actinopolymorpha</taxon>
    </lineage>
</organism>
<dbReference type="Proteomes" id="UP000638648">
    <property type="component" value="Unassembled WGS sequence"/>
</dbReference>
<gene>
    <name evidence="3" type="ORF">HEB94_003046</name>
</gene>
<proteinExistence type="predicted"/>
<reference evidence="3" key="1">
    <citation type="submission" date="2020-10" db="EMBL/GenBank/DDBJ databases">
        <title>Sequencing the genomes of 1000 actinobacteria strains.</title>
        <authorList>
            <person name="Klenk H.-P."/>
        </authorList>
    </citation>
    <scope>NUCLEOTIDE SEQUENCE</scope>
    <source>
        <strain evidence="3">DSM 45354</strain>
    </source>
</reference>
<feature type="domain" description="Glycosyltransferase 2-like" evidence="1">
    <location>
        <begin position="6"/>
        <end position="126"/>
    </location>
</feature>
<evidence type="ECO:0000259" key="1">
    <source>
        <dbReference type="Pfam" id="PF00535"/>
    </source>
</evidence>
<evidence type="ECO:0000313" key="4">
    <source>
        <dbReference type="Proteomes" id="UP000638648"/>
    </source>
</evidence>
<feature type="domain" description="TarS/TarP linker" evidence="2">
    <location>
        <begin position="221"/>
        <end position="316"/>
    </location>
</feature>
<dbReference type="Gene3D" id="3.90.550.10">
    <property type="entry name" value="Spore Coat Polysaccharide Biosynthesis Protein SpsA, Chain A"/>
    <property type="match status" value="1"/>
</dbReference>
<dbReference type="InterPro" id="IPR054028">
    <property type="entry name" value="TarS/TarP_linker"/>
</dbReference>
<evidence type="ECO:0000259" key="2">
    <source>
        <dbReference type="Pfam" id="PF22181"/>
    </source>
</evidence>
<dbReference type="PANTHER" id="PTHR43685:SF2">
    <property type="entry name" value="GLYCOSYLTRANSFERASE 2-LIKE DOMAIN-CONTAINING PROTEIN"/>
    <property type="match status" value="1"/>
</dbReference>
<dbReference type="AlphaFoldDB" id="A0A927RJZ9"/>
<dbReference type="EMBL" id="JADBEM010000001">
    <property type="protein sequence ID" value="MBE1606198.1"/>
    <property type="molecule type" value="Genomic_DNA"/>
</dbReference>
<dbReference type="InterPro" id="IPR050834">
    <property type="entry name" value="Glycosyltransf_2"/>
</dbReference>
<dbReference type="PANTHER" id="PTHR43685">
    <property type="entry name" value="GLYCOSYLTRANSFERASE"/>
    <property type="match status" value="1"/>
</dbReference>
<dbReference type="InterPro" id="IPR001173">
    <property type="entry name" value="Glyco_trans_2-like"/>
</dbReference>
<protein>
    <submittedName>
        <fullName evidence="3">Glycosyltransferase involved in cell wall biosynthesis</fullName>
    </submittedName>
</protein>
<keyword evidence="4" id="KW-1185">Reference proteome</keyword>
<evidence type="ECO:0000313" key="3">
    <source>
        <dbReference type="EMBL" id="MBE1606198.1"/>
    </source>
</evidence>
<comment type="caution">
    <text evidence="3">The sequence shown here is derived from an EMBL/GenBank/DDBJ whole genome shotgun (WGS) entry which is preliminary data.</text>
</comment>